<feature type="non-terminal residue" evidence="9">
    <location>
        <position position="59"/>
    </location>
</feature>
<dbReference type="GO" id="GO:0006438">
    <property type="term" value="P:valyl-tRNA aminoacylation"/>
    <property type="evidence" value="ECO:0007669"/>
    <property type="project" value="InterPro"/>
</dbReference>
<keyword evidence="5" id="KW-0648">Protein biosynthesis</keyword>
<dbReference type="PANTHER" id="PTHR11946">
    <property type="entry name" value="VALYL-TRNA SYNTHETASES"/>
    <property type="match status" value="1"/>
</dbReference>
<evidence type="ECO:0000256" key="1">
    <source>
        <dbReference type="ARBA" id="ARBA00013169"/>
    </source>
</evidence>
<evidence type="ECO:0000256" key="5">
    <source>
        <dbReference type="ARBA" id="ARBA00022917"/>
    </source>
</evidence>
<evidence type="ECO:0000259" key="8">
    <source>
        <dbReference type="Pfam" id="PF00133"/>
    </source>
</evidence>
<dbReference type="InterPro" id="IPR002300">
    <property type="entry name" value="aa-tRNA-synth_Ia"/>
</dbReference>
<organism evidence="9">
    <name type="scientific">marine metagenome</name>
    <dbReference type="NCBI Taxonomy" id="408172"/>
    <lineage>
        <taxon>unclassified sequences</taxon>
        <taxon>metagenomes</taxon>
        <taxon>ecological metagenomes</taxon>
    </lineage>
</organism>
<dbReference type="EC" id="6.1.1.9" evidence="1"/>
<dbReference type="InterPro" id="IPR014729">
    <property type="entry name" value="Rossmann-like_a/b/a_fold"/>
</dbReference>
<keyword evidence="2" id="KW-0436">Ligase</keyword>
<dbReference type="GO" id="GO:0004832">
    <property type="term" value="F:valine-tRNA ligase activity"/>
    <property type="evidence" value="ECO:0007669"/>
    <property type="project" value="UniProtKB-EC"/>
</dbReference>
<proteinExistence type="predicted"/>
<evidence type="ECO:0000256" key="3">
    <source>
        <dbReference type="ARBA" id="ARBA00022741"/>
    </source>
</evidence>
<keyword evidence="6" id="KW-0030">Aminoacyl-tRNA synthetase</keyword>
<dbReference type="Pfam" id="PF00133">
    <property type="entry name" value="tRNA-synt_1"/>
    <property type="match status" value="1"/>
</dbReference>
<dbReference type="InterPro" id="IPR002303">
    <property type="entry name" value="Valyl-tRNA_ligase"/>
</dbReference>
<dbReference type="PANTHER" id="PTHR11946:SF93">
    <property type="entry name" value="VALINE--TRNA LIGASE, CHLOROPLASTIC_MITOCHONDRIAL 2"/>
    <property type="match status" value="1"/>
</dbReference>
<dbReference type="InterPro" id="IPR001412">
    <property type="entry name" value="aa-tRNA-synth_I_CS"/>
</dbReference>
<dbReference type="GO" id="GO:0005829">
    <property type="term" value="C:cytosol"/>
    <property type="evidence" value="ECO:0007669"/>
    <property type="project" value="TreeGrafter"/>
</dbReference>
<keyword evidence="4" id="KW-0067">ATP-binding</keyword>
<protein>
    <recommendedName>
        <fullName evidence="1">valine--tRNA ligase</fullName>
        <ecNumber evidence="1">6.1.1.9</ecNumber>
    </recommendedName>
    <alternativeName>
        <fullName evidence="7">Valyl-tRNA synthetase</fullName>
    </alternativeName>
</protein>
<name>A0A382X020_9ZZZZ</name>
<accession>A0A382X020</accession>
<feature type="domain" description="Aminoacyl-tRNA synthetase class Ia" evidence="8">
    <location>
        <begin position="17"/>
        <end position="57"/>
    </location>
</feature>
<evidence type="ECO:0000256" key="4">
    <source>
        <dbReference type="ARBA" id="ARBA00022840"/>
    </source>
</evidence>
<evidence type="ECO:0000256" key="7">
    <source>
        <dbReference type="ARBA" id="ARBA00029936"/>
    </source>
</evidence>
<dbReference type="GO" id="GO:0005524">
    <property type="term" value="F:ATP binding"/>
    <property type="evidence" value="ECO:0007669"/>
    <property type="project" value="UniProtKB-KW"/>
</dbReference>
<evidence type="ECO:0000313" key="9">
    <source>
        <dbReference type="EMBL" id="SVD63748.1"/>
    </source>
</evidence>
<sequence length="59" mass="6538">MTSLPKTYDPHSFESEIYQQWEEKGVFKANTNSDASAFTISMPPPNATGQLHVGHAVML</sequence>
<dbReference type="SUPFAM" id="SSF52374">
    <property type="entry name" value="Nucleotidylyl transferase"/>
    <property type="match status" value="1"/>
</dbReference>
<evidence type="ECO:0000256" key="2">
    <source>
        <dbReference type="ARBA" id="ARBA00022598"/>
    </source>
</evidence>
<dbReference type="EMBL" id="UINC01163435">
    <property type="protein sequence ID" value="SVD63748.1"/>
    <property type="molecule type" value="Genomic_DNA"/>
</dbReference>
<reference evidence="9" key="1">
    <citation type="submission" date="2018-05" db="EMBL/GenBank/DDBJ databases">
        <authorList>
            <person name="Lanie J.A."/>
            <person name="Ng W.-L."/>
            <person name="Kazmierczak K.M."/>
            <person name="Andrzejewski T.M."/>
            <person name="Davidsen T.M."/>
            <person name="Wayne K.J."/>
            <person name="Tettelin H."/>
            <person name="Glass J.I."/>
            <person name="Rusch D."/>
            <person name="Podicherti R."/>
            <person name="Tsui H.-C.T."/>
            <person name="Winkler M.E."/>
        </authorList>
    </citation>
    <scope>NUCLEOTIDE SEQUENCE</scope>
</reference>
<keyword evidence="3" id="KW-0547">Nucleotide-binding</keyword>
<dbReference type="PROSITE" id="PS00178">
    <property type="entry name" value="AA_TRNA_LIGASE_I"/>
    <property type="match status" value="1"/>
</dbReference>
<dbReference type="AlphaFoldDB" id="A0A382X020"/>
<dbReference type="Gene3D" id="3.40.50.620">
    <property type="entry name" value="HUPs"/>
    <property type="match status" value="1"/>
</dbReference>
<gene>
    <name evidence="9" type="ORF">METZ01_LOCUS416602</name>
</gene>
<evidence type="ECO:0000256" key="6">
    <source>
        <dbReference type="ARBA" id="ARBA00023146"/>
    </source>
</evidence>